<accession>A0A7I8KRJ8</accession>
<feature type="region of interest" description="Disordered" evidence="2">
    <location>
        <begin position="196"/>
        <end position="237"/>
    </location>
</feature>
<proteinExistence type="predicted"/>
<dbReference type="AlphaFoldDB" id="A0A7I8KRJ8"/>
<dbReference type="EMBL" id="LR746271">
    <property type="protein sequence ID" value="CAA7400453.1"/>
    <property type="molecule type" value="Genomic_DNA"/>
</dbReference>
<evidence type="ECO:0000256" key="1">
    <source>
        <dbReference type="SAM" id="Coils"/>
    </source>
</evidence>
<organism evidence="4 5">
    <name type="scientific">Spirodela intermedia</name>
    <name type="common">Intermediate duckweed</name>
    <dbReference type="NCBI Taxonomy" id="51605"/>
    <lineage>
        <taxon>Eukaryota</taxon>
        <taxon>Viridiplantae</taxon>
        <taxon>Streptophyta</taxon>
        <taxon>Embryophyta</taxon>
        <taxon>Tracheophyta</taxon>
        <taxon>Spermatophyta</taxon>
        <taxon>Magnoliopsida</taxon>
        <taxon>Liliopsida</taxon>
        <taxon>Araceae</taxon>
        <taxon>Lemnoideae</taxon>
        <taxon>Spirodela</taxon>
    </lineage>
</organism>
<dbReference type="OrthoDB" id="1878267at2759"/>
<feature type="coiled-coil region" evidence="1">
    <location>
        <begin position="276"/>
        <end position="324"/>
    </location>
</feature>
<dbReference type="InterPro" id="IPR044797">
    <property type="entry name" value="At4g06598-like"/>
</dbReference>
<evidence type="ECO:0000259" key="3">
    <source>
        <dbReference type="SMART" id="SM00338"/>
    </source>
</evidence>
<dbReference type="CDD" id="cd14703">
    <property type="entry name" value="bZIP_plant_RF2"/>
    <property type="match status" value="1"/>
</dbReference>
<dbReference type="Proteomes" id="UP000663760">
    <property type="component" value="Chromosome 8"/>
</dbReference>
<dbReference type="InterPro" id="IPR004827">
    <property type="entry name" value="bZIP"/>
</dbReference>
<feature type="compositionally biased region" description="Basic and acidic residues" evidence="2">
    <location>
        <begin position="210"/>
        <end position="231"/>
    </location>
</feature>
<sequence>MANTKGVANYRNPLCPGKPSFLPPRSPFPSISPAYADHVGPKGSHKPREGHNRHQRTSSESFIFEEQPSWLDDLLNEPETPVKKGSHRRSSSDSFAYLDASSISSKIEDVAREELRDRSFGRLQELSHGKTMQYPSYCAGMNSLGRPQNRGREPVLNSMALPSSLPPTKDMVVIQQGPTSYDAIREADSLMCTLTKKNEEEESATQDPKGLSEKKEDPSSDHSQTEADPKRVKQKFAQRSRVRKLQYIAELERNCQALQAGGCEVSAELEFLDQQNIILNLENTALKQRLDSLAQEKYIKHLQQEMLEREIARLRALHQQQQLNQHHLQEQPIATHGRSRSRDLDAHFANLSLKHREGNPTRDPVTGPLRI</sequence>
<feature type="region of interest" description="Disordered" evidence="2">
    <location>
        <begin position="350"/>
        <end position="371"/>
    </location>
</feature>
<dbReference type="GO" id="GO:0005634">
    <property type="term" value="C:nucleus"/>
    <property type="evidence" value="ECO:0007669"/>
    <property type="project" value="UniProtKB-ARBA"/>
</dbReference>
<dbReference type="InterPro" id="IPR044759">
    <property type="entry name" value="bZIP_RF2"/>
</dbReference>
<keyword evidence="5" id="KW-1185">Reference proteome</keyword>
<evidence type="ECO:0000313" key="4">
    <source>
        <dbReference type="EMBL" id="CAA7400453.1"/>
    </source>
</evidence>
<feature type="region of interest" description="Disordered" evidence="2">
    <location>
        <begin position="1"/>
        <end position="63"/>
    </location>
</feature>
<feature type="domain" description="BZIP" evidence="3">
    <location>
        <begin position="226"/>
        <end position="285"/>
    </location>
</feature>
<dbReference type="PANTHER" id="PTHR46835">
    <property type="entry name" value="BASIC-LEUCINE ZIPPER (BZIP) TRANSCRIPTION FACTOR FAMILY PROTEIN-RELATED"/>
    <property type="match status" value="1"/>
</dbReference>
<evidence type="ECO:0000313" key="5">
    <source>
        <dbReference type="Proteomes" id="UP000663760"/>
    </source>
</evidence>
<name>A0A7I8KRJ8_SPIIN</name>
<evidence type="ECO:0000256" key="2">
    <source>
        <dbReference type="SAM" id="MobiDB-lite"/>
    </source>
</evidence>
<keyword evidence="1" id="KW-0175">Coiled coil</keyword>
<reference evidence="4" key="1">
    <citation type="submission" date="2020-02" db="EMBL/GenBank/DDBJ databases">
        <authorList>
            <person name="Scholz U."/>
            <person name="Mascher M."/>
            <person name="Fiebig A."/>
        </authorList>
    </citation>
    <scope>NUCLEOTIDE SEQUENCE</scope>
</reference>
<dbReference type="SMART" id="SM00338">
    <property type="entry name" value="BRLZ"/>
    <property type="match status" value="1"/>
</dbReference>
<dbReference type="PANTHER" id="PTHR46835:SF3">
    <property type="entry name" value="BASIC-LEUCINE ZIPPER (BZIP) TRANSCRIPTION FACTOR FAMILY PROTEIN"/>
    <property type="match status" value="1"/>
</dbReference>
<protein>
    <recommendedName>
        <fullName evidence="3">BZIP domain-containing protein</fullName>
    </recommendedName>
</protein>
<feature type="region of interest" description="Disordered" evidence="2">
    <location>
        <begin position="133"/>
        <end position="152"/>
    </location>
</feature>
<dbReference type="GO" id="GO:0003700">
    <property type="term" value="F:DNA-binding transcription factor activity"/>
    <property type="evidence" value="ECO:0007669"/>
    <property type="project" value="InterPro"/>
</dbReference>
<gene>
    <name evidence="4" type="ORF">SI8410_08011131</name>
</gene>